<dbReference type="EMBL" id="JAAAPO010000005">
    <property type="protein sequence ID" value="NBC37325.1"/>
    <property type="molecule type" value="Genomic_DNA"/>
</dbReference>
<proteinExistence type="predicted"/>
<name>A0ABW9XFK7_9SPHN</name>
<protein>
    <submittedName>
        <fullName evidence="1">Uncharacterized protein</fullName>
    </submittedName>
</protein>
<keyword evidence="2" id="KW-1185">Reference proteome</keyword>
<dbReference type="Proteomes" id="UP000753724">
    <property type="component" value="Unassembled WGS sequence"/>
</dbReference>
<gene>
    <name evidence="1" type="ORF">GTZ99_12270</name>
</gene>
<dbReference type="RefSeq" id="WP_161719300.1">
    <property type="nucleotide sequence ID" value="NZ_JAAAPO010000005.1"/>
</dbReference>
<sequence>MTADVITLKRWTAHITYRHDARNEVRMASFEELFELHDIIEAGPNFYAIESIVIRPGGRCAPTTVEKGDLFA</sequence>
<comment type="caution">
    <text evidence="1">The sequence shown here is derived from an EMBL/GenBank/DDBJ whole genome shotgun (WGS) entry which is preliminary data.</text>
</comment>
<reference evidence="2" key="1">
    <citation type="submission" date="2020-01" db="EMBL/GenBank/DDBJ databases">
        <title>Sphingomonas sp. strain CSW-10.</title>
        <authorList>
            <person name="Chen W.-M."/>
        </authorList>
    </citation>
    <scope>NUCLEOTIDE SEQUENCE [LARGE SCALE GENOMIC DNA]</scope>
    <source>
        <strain evidence="2">FSY-8</strain>
    </source>
</reference>
<accession>A0ABW9XFK7</accession>
<evidence type="ECO:0000313" key="1">
    <source>
        <dbReference type="EMBL" id="NBC37325.1"/>
    </source>
</evidence>
<organism evidence="1 2">
    <name type="scientific">Novosphingobium ovatum</name>
    <dbReference type="NCBI Taxonomy" id="1908523"/>
    <lineage>
        <taxon>Bacteria</taxon>
        <taxon>Pseudomonadati</taxon>
        <taxon>Pseudomonadota</taxon>
        <taxon>Alphaproteobacteria</taxon>
        <taxon>Sphingomonadales</taxon>
        <taxon>Sphingomonadaceae</taxon>
        <taxon>Novosphingobium</taxon>
    </lineage>
</organism>
<evidence type="ECO:0000313" key="2">
    <source>
        <dbReference type="Proteomes" id="UP000753724"/>
    </source>
</evidence>